<dbReference type="InterPro" id="IPR001940">
    <property type="entry name" value="Peptidase_S1C"/>
</dbReference>
<dbReference type="Pfam" id="PF13365">
    <property type="entry name" value="Trypsin_2"/>
    <property type="match status" value="1"/>
</dbReference>
<dbReference type="Pfam" id="PF13180">
    <property type="entry name" value="PDZ_2"/>
    <property type="match status" value="1"/>
</dbReference>
<dbReference type="InterPro" id="IPR009003">
    <property type="entry name" value="Peptidase_S1_PA"/>
</dbReference>
<dbReference type="SUPFAM" id="SSF50494">
    <property type="entry name" value="Trypsin-like serine proteases"/>
    <property type="match status" value="1"/>
</dbReference>
<dbReference type="Gene3D" id="2.30.42.10">
    <property type="match status" value="1"/>
</dbReference>
<comment type="similarity">
    <text evidence="1">Belongs to the peptidase S1C family.</text>
</comment>
<dbReference type="PRINTS" id="PR00834">
    <property type="entry name" value="PROTEASES2C"/>
</dbReference>
<dbReference type="KEGG" id="pmh:P9215_01051"/>
<evidence type="ECO:0000313" key="6">
    <source>
        <dbReference type="Proteomes" id="UP000002014"/>
    </source>
</evidence>
<evidence type="ECO:0000259" key="4">
    <source>
        <dbReference type="PROSITE" id="PS50106"/>
    </source>
</evidence>
<feature type="domain" description="PDZ" evidence="4">
    <location>
        <begin position="277"/>
        <end position="378"/>
    </location>
</feature>
<dbReference type="eggNOG" id="COG0265">
    <property type="taxonomic scope" value="Bacteria"/>
</dbReference>
<dbReference type="EMBL" id="CP000825">
    <property type="protein sequence ID" value="ABV49724.1"/>
    <property type="molecule type" value="Genomic_DNA"/>
</dbReference>
<dbReference type="SUPFAM" id="SSF50156">
    <property type="entry name" value="PDZ domain-like"/>
    <property type="match status" value="1"/>
</dbReference>
<evidence type="ECO:0000256" key="2">
    <source>
        <dbReference type="ARBA" id="ARBA00022670"/>
    </source>
</evidence>
<dbReference type="HOGENOM" id="CLU_020120_1_2_3"/>
<gene>
    <name evidence="5" type="primary">degQ</name>
    <name evidence="5" type="ordered locus">P9215_01051</name>
</gene>
<evidence type="ECO:0000256" key="3">
    <source>
        <dbReference type="ARBA" id="ARBA00022801"/>
    </source>
</evidence>
<dbReference type="Proteomes" id="UP000002014">
    <property type="component" value="Chromosome"/>
</dbReference>
<proteinExistence type="inferred from homology"/>
<keyword evidence="2 5" id="KW-0645">Protease</keyword>
<dbReference type="PROSITE" id="PS50106">
    <property type="entry name" value="PDZ"/>
    <property type="match status" value="1"/>
</dbReference>
<dbReference type="GO" id="GO:0004252">
    <property type="term" value="F:serine-type endopeptidase activity"/>
    <property type="evidence" value="ECO:0007669"/>
    <property type="project" value="InterPro"/>
</dbReference>
<reference evidence="5 6" key="1">
    <citation type="journal article" date="2007" name="PLoS Genet.">
        <title>Patterns and implications of gene gain and loss in the evolution of Prochlorococcus.</title>
        <authorList>
            <person name="Kettler G.C."/>
            <person name="Martiny A.C."/>
            <person name="Huang K."/>
            <person name="Zucker J."/>
            <person name="Coleman M.L."/>
            <person name="Rodrigue S."/>
            <person name="Chen F."/>
            <person name="Lapidus A."/>
            <person name="Ferriera S."/>
            <person name="Johnson J."/>
            <person name="Steglich C."/>
            <person name="Church G.M."/>
            <person name="Richardson P."/>
            <person name="Chisholm S.W."/>
        </authorList>
    </citation>
    <scope>NUCLEOTIDE SEQUENCE [LARGE SCALE GENOMIC DNA]</scope>
    <source>
        <strain evidence="5 6">MIT 9215</strain>
    </source>
</reference>
<accession>A8G293</accession>
<dbReference type="InterPro" id="IPR036034">
    <property type="entry name" value="PDZ_sf"/>
</dbReference>
<dbReference type="GO" id="GO:0006508">
    <property type="term" value="P:proteolysis"/>
    <property type="evidence" value="ECO:0007669"/>
    <property type="project" value="UniProtKB-KW"/>
</dbReference>
<evidence type="ECO:0000313" key="5">
    <source>
        <dbReference type="EMBL" id="ABV49724.1"/>
    </source>
</evidence>
<dbReference type="SMART" id="SM00228">
    <property type="entry name" value="PDZ"/>
    <property type="match status" value="1"/>
</dbReference>
<dbReference type="PANTHER" id="PTHR22939">
    <property type="entry name" value="SERINE PROTEASE FAMILY S1C HTRA-RELATED"/>
    <property type="match status" value="1"/>
</dbReference>
<keyword evidence="3" id="KW-0378">Hydrolase</keyword>
<dbReference type="Gene3D" id="2.40.10.120">
    <property type="match status" value="1"/>
</dbReference>
<organism evidence="5 6">
    <name type="scientific">Prochlorococcus marinus (strain MIT 9215)</name>
    <dbReference type="NCBI Taxonomy" id="93060"/>
    <lineage>
        <taxon>Bacteria</taxon>
        <taxon>Bacillati</taxon>
        <taxon>Cyanobacteriota</taxon>
        <taxon>Cyanophyceae</taxon>
        <taxon>Synechococcales</taxon>
        <taxon>Prochlorococcaceae</taxon>
        <taxon>Prochlorococcus</taxon>
    </lineage>
</organism>
<dbReference type="AlphaFoldDB" id="A8G293"/>
<evidence type="ECO:0000256" key="1">
    <source>
        <dbReference type="ARBA" id="ARBA00010541"/>
    </source>
</evidence>
<protein>
    <submittedName>
        <fullName evidence="5">Possible serine protease</fullName>
    </submittedName>
</protein>
<dbReference type="STRING" id="93060.P9215_01051"/>
<sequence>MLNLSKNLTKLKLKSHIRKLLLISSLITLGITTSSKILSQSLSKPKINEINLYSKKSFITKAVERTGAAVVTIDTQRYIRKRKYPRNPQLFPDPYFERFFGLDLPYDNRQRIEQSQGSGFIFADGLLMTNAHVVDGSDKVIVGLTNGKKLNAKLIGQDFFTDLAVLKIEGKGPWPKAKLGDSTKIKVGDWAIAVGNPFGLENTVTLGIISNLNRNVTQLGIYDKKLELIQTDAAINPGNSGGPLLNSDGEVIGINTLIRSGPGAGLSFAIPINKAKEIAYQLIKNGKVIHPMIGISLIEESNSERKDNAVKVGYIVPNSPADKSGIKIDDILIKVGNKNIETAADVIDQISKNGIKKQVNILLKRRNKFIKLKVIPTDITNLQNN</sequence>
<dbReference type="PANTHER" id="PTHR22939:SF129">
    <property type="entry name" value="SERINE PROTEASE HTRA2, MITOCHONDRIAL"/>
    <property type="match status" value="1"/>
</dbReference>
<dbReference type="InterPro" id="IPR001478">
    <property type="entry name" value="PDZ"/>
</dbReference>
<name>A8G293_PROM2</name>